<organism evidence="5">
    <name type="scientific">Mycobacterium sp. (strain MCS)</name>
    <dbReference type="NCBI Taxonomy" id="164756"/>
    <lineage>
        <taxon>Bacteria</taxon>
        <taxon>Bacillati</taxon>
        <taxon>Actinomycetota</taxon>
        <taxon>Actinomycetes</taxon>
        <taxon>Mycobacteriales</taxon>
        <taxon>Mycobacteriaceae</taxon>
        <taxon>Mycobacterium</taxon>
    </lineage>
</organism>
<keyword evidence="2" id="KW-0347">Helicase</keyword>
<accession>A0A5Q5BLK6</accession>
<dbReference type="GO" id="GO:0004386">
    <property type="term" value="F:helicase activity"/>
    <property type="evidence" value="ECO:0007669"/>
    <property type="project" value="UniProtKB-KW"/>
</dbReference>
<evidence type="ECO:0000256" key="3">
    <source>
        <dbReference type="ARBA" id="ARBA00023204"/>
    </source>
</evidence>
<protein>
    <submittedName>
        <fullName evidence="5">Putative RecB family exonuclease</fullName>
    </submittedName>
</protein>
<feature type="domain" description="PD-(D/E)XK endonuclease-like" evidence="4">
    <location>
        <begin position="13"/>
        <end position="259"/>
    </location>
</feature>
<keyword evidence="2" id="KW-0547">Nucleotide-binding</keyword>
<keyword evidence="3" id="KW-0234">DNA repair</keyword>
<dbReference type="EMBL" id="CP000384">
    <property type="protein sequence ID" value="ABG09244.1"/>
    <property type="molecule type" value="Genomic_DNA"/>
</dbReference>
<dbReference type="KEGG" id="mmc:Mmcs_3137"/>
<reference evidence="5" key="1">
    <citation type="submission" date="2006-06" db="EMBL/GenBank/DDBJ databases">
        <title>Complete sequence of chromosome of Mycobacterium sp. MCS.</title>
        <authorList>
            <consortium name="US DOE Joint Genome Institute"/>
            <person name="Copeland A."/>
            <person name="Lucas S."/>
            <person name="Lapidus A."/>
            <person name="Barry K."/>
            <person name="Detter J.C."/>
            <person name="Glavina del Rio T."/>
            <person name="Hammon N."/>
            <person name="Israni S."/>
            <person name="Dalin E."/>
            <person name="Tice H."/>
            <person name="Pitluck S."/>
            <person name="Martinez M."/>
            <person name="Schmutz J."/>
            <person name="Larimer F."/>
            <person name="Land M."/>
            <person name="Hauser L."/>
            <person name="Kyrpides N."/>
            <person name="Kim E."/>
            <person name="Miller C.D."/>
            <person name="Hughes J.E."/>
            <person name="Anderson A.J."/>
            <person name="Sims R.C."/>
            <person name="Richardson P."/>
        </authorList>
    </citation>
    <scope>NUCLEOTIDE SEQUENCE [LARGE SCALE GENOMIC DNA]</scope>
    <source>
        <strain evidence="5">MCS</strain>
    </source>
</reference>
<evidence type="ECO:0000313" key="5">
    <source>
        <dbReference type="EMBL" id="ABG09244.1"/>
    </source>
</evidence>
<proteinExistence type="predicted"/>
<dbReference type="SUPFAM" id="SSF52980">
    <property type="entry name" value="Restriction endonuclease-like"/>
    <property type="match status" value="1"/>
</dbReference>
<gene>
    <name evidence="5" type="ordered locus">Mmcs_3137</name>
</gene>
<dbReference type="AlphaFoldDB" id="A0A5Q5BLK6"/>
<sequence length="277" mass="30675">MSEQAAPVRRPALSPSRAADFKQCPLLYRFRAIDRLPEPQSTAQLRGSVVHAALEQLYALPAADRGPDTALTLVAPAWDRVIAERPEAAEDIEPAVREALLGEARALLAGYYRLEDPTRFDPQCCEQHVEVELDDGTLLRGFVDRIDVAPTGELRVVDYKTGKAPPEARALAEAKALFQMKFYAVALLRSRGVLPTRLRLLYLADSQVLDYSPDLEELVRFERTLTAIWRAILAAGATGDFRPKPSKLCDWCSHRALCPEFGGTPPPYPGWPEMPAA</sequence>
<keyword evidence="5" id="KW-0378">Hydrolase</keyword>
<name>A0A5Q5BLK6_MYCSS</name>
<dbReference type="InterPro" id="IPR011335">
    <property type="entry name" value="Restrct_endonuc-II-like"/>
</dbReference>
<dbReference type="GO" id="GO:0006281">
    <property type="term" value="P:DNA repair"/>
    <property type="evidence" value="ECO:0007669"/>
    <property type="project" value="UniProtKB-KW"/>
</dbReference>
<evidence type="ECO:0000259" key="4">
    <source>
        <dbReference type="Pfam" id="PF12705"/>
    </source>
</evidence>
<dbReference type="InterPro" id="IPR011604">
    <property type="entry name" value="PDDEXK-like_dom_sf"/>
</dbReference>
<keyword evidence="5" id="KW-0540">Nuclease</keyword>
<evidence type="ECO:0000256" key="2">
    <source>
        <dbReference type="ARBA" id="ARBA00022806"/>
    </source>
</evidence>
<keyword evidence="1" id="KW-0227">DNA damage</keyword>
<evidence type="ECO:0000256" key="1">
    <source>
        <dbReference type="ARBA" id="ARBA00022763"/>
    </source>
</evidence>
<dbReference type="InterPro" id="IPR038726">
    <property type="entry name" value="PDDEXK_AddAB-type"/>
</dbReference>
<keyword evidence="2" id="KW-0067">ATP-binding</keyword>
<dbReference type="Pfam" id="PF12705">
    <property type="entry name" value="PDDEXK_1"/>
    <property type="match status" value="1"/>
</dbReference>
<dbReference type="GO" id="GO:0004527">
    <property type="term" value="F:exonuclease activity"/>
    <property type="evidence" value="ECO:0007669"/>
    <property type="project" value="UniProtKB-KW"/>
</dbReference>
<keyword evidence="5" id="KW-0269">Exonuclease</keyword>
<dbReference type="Gene3D" id="3.90.320.10">
    <property type="match status" value="1"/>
</dbReference>